<comment type="caution">
    <text evidence="1">The sequence shown here is derived from an EMBL/GenBank/DDBJ whole genome shotgun (WGS) entry which is preliminary data.</text>
</comment>
<dbReference type="OrthoDB" id="712316at2"/>
<reference evidence="1 2" key="1">
    <citation type="submission" date="2018-11" db="EMBL/GenBank/DDBJ databases">
        <title>Parancylomarina longa gen. nov., sp. nov., isolated from sediments of southern Okinawa.</title>
        <authorList>
            <person name="Fu T."/>
        </authorList>
    </citation>
    <scope>NUCLEOTIDE SEQUENCE [LARGE SCALE GENOMIC DNA]</scope>
    <source>
        <strain evidence="1 2">T3-2 S1-C</strain>
    </source>
</reference>
<keyword evidence="2" id="KW-1185">Reference proteome</keyword>
<name>A0A434AXB9_9BACT</name>
<organism evidence="1 2">
    <name type="scientific">Ancylomarina longa</name>
    <dbReference type="NCBI Taxonomy" id="2487017"/>
    <lineage>
        <taxon>Bacteria</taxon>
        <taxon>Pseudomonadati</taxon>
        <taxon>Bacteroidota</taxon>
        <taxon>Bacteroidia</taxon>
        <taxon>Marinilabiliales</taxon>
        <taxon>Marinifilaceae</taxon>
        <taxon>Ancylomarina</taxon>
    </lineage>
</organism>
<gene>
    <name evidence="1" type="ORF">DLK05_05045</name>
</gene>
<sequence length="97" mass="11802">MTQFQKEESNIGKIEKETAFQKLFQSYLKLKQSLKDYHEIFSEKKYDSSLRKTLNYGEISGIEYLMESIYYYDSFDTYLKIEHEYYKTAAKIQKYQL</sequence>
<evidence type="ECO:0000313" key="2">
    <source>
        <dbReference type="Proteomes" id="UP000282985"/>
    </source>
</evidence>
<dbReference type="RefSeq" id="WP_127342910.1">
    <property type="nucleotide sequence ID" value="NZ_RJJX01000004.1"/>
</dbReference>
<protein>
    <submittedName>
        <fullName evidence="1">Uncharacterized protein</fullName>
    </submittedName>
</protein>
<accession>A0A434AXB9</accession>
<evidence type="ECO:0000313" key="1">
    <source>
        <dbReference type="EMBL" id="RUT79186.1"/>
    </source>
</evidence>
<dbReference type="Proteomes" id="UP000282985">
    <property type="component" value="Unassembled WGS sequence"/>
</dbReference>
<proteinExistence type="predicted"/>
<dbReference type="AlphaFoldDB" id="A0A434AXB9"/>
<dbReference type="EMBL" id="RJJX01000004">
    <property type="protein sequence ID" value="RUT79186.1"/>
    <property type="molecule type" value="Genomic_DNA"/>
</dbReference>